<keyword evidence="3" id="KW-1185">Reference proteome</keyword>
<accession>A0A7W2AQ37</accession>
<feature type="domain" description="NAD-dependent epimerase/dehydratase" evidence="1">
    <location>
        <begin position="3"/>
        <end position="222"/>
    </location>
</feature>
<dbReference type="AlphaFoldDB" id="A0A7W2AQ37"/>
<dbReference type="EMBL" id="JACEOL010000002">
    <property type="protein sequence ID" value="MBA4600877.1"/>
    <property type="molecule type" value="Genomic_DNA"/>
</dbReference>
<comment type="caution">
    <text evidence="2">The sequence shown here is derived from an EMBL/GenBank/DDBJ whole genome shotgun (WGS) entry which is preliminary data.</text>
</comment>
<evidence type="ECO:0000259" key="1">
    <source>
        <dbReference type="Pfam" id="PF01370"/>
    </source>
</evidence>
<dbReference type="GO" id="GO:0005737">
    <property type="term" value="C:cytoplasm"/>
    <property type="evidence" value="ECO:0007669"/>
    <property type="project" value="TreeGrafter"/>
</dbReference>
<dbReference type="Proteomes" id="UP000538292">
    <property type="component" value="Unassembled WGS sequence"/>
</dbReference>
<dbReference type="Pfam" id="PF01370">
    <property type="entry name" value="Epimerase"/>
    <property type="match status" value="1"/>
</dbReference>
<dbReference type="Gene3D" id="3.40.50.720">
    <property type="entry name" value="NAD(P)-binding Rossmann-like Domain"/>
    <property type="match status" value="1"/>
</dbReference>
<dbReference type="RefSeq" id="WP_181736792.1">
    <property type="nucleotide sequence ID" value="NZ_JACEOL010000002.1"/>
</dbReference>
<dbReference type="PANTHER" id="PTHR48079">
    <property type="entry name" value="PROTEIN YEEZ"/>
    <property type="match status" value="1"/>
</dbReference>
<gene>
    <name evidence="2" type="ORF">H2C83_00760</name>
</gene>
<proteinExistence type="predicted"/>
<dbReference type="GO" id="GO:0004029">
    <property type="term" value="F:aldehyde dehydrogenase (NAD+) activity"/>
    <property type="evidence" value="ECO:0007669"/>
    <property type="project" value="TreeGrafter"/>
</dbReference>
<reference evidence="2 3" key="1">
    <citation type="submission" date="2020-07" db="EMBL/GenBank/DDBJ databases">
        <title>Thermoactinomyces phylogeny.</title>
        <authorList>
            <person name="Dunlap C."/>
        </authorList>
    </citation>
    <scope>NUCLEOTIDE SEQUENCE [LARGE SCALE GENOMIC DNA]</scope>
    <source>
        <strain evidence="2 3">AMNI-1</strain>
    </source>
</reference>
<protein>
    <submittedName>
        <fullName evidence="2">NAD-dependent epimerase/dehydratase family protein</fullName>
    </submittedName>
</protein>
<name>A0A7W2AQ37_9BACL</name>
<dbReference type="InterPro" id="IPR051783">
    <property type="entry name" value="NAD(P)-dependent_oxidoreduct"/>
</dbReference>
<evidence type="ECO:0000313" key="3">
    <source>
        <dbReference type="Proteomes" id="UP000538292"/>
    </source>
</evidence>
<dbReference type="InterPro" id="IPR036291">
    <property type="entry name" value="NAD(P)-bd_dom_sf"/>
</dbReference>
<sequence length="323" mass="35588">MRVLVTGGTGFVGRNLVYLLCEKGYDVTILHREVSRLHDLPKNVSYRVGDVTQADSIKGCCEGMDYVFHVAGIVRWGKASRAKLKLHNVTGTRNIALEALQRGVKKFVHTSSAAAVCLPEKEMADETFAFNGDRLQVGYAIAKKAGEEIVLRLVEKGLPATVVNPSVIIGRRNYSNHFVRSVIKGRLTVSPAGGINVCDVDDVAEGYLLAALHGKVGERYLLAGTNLPLKELFQKIARASGRNGRIYLIPTPLIKGVSWIGEAMACLGGSEPFFAWDLAKLSGRNIYYSSDKARQELGYRITPLEETIRKVVEWEKQLERNSV</sequence>
<evidence type="ECO:0000313" key="2">
    <source>
        <dbReference type="EMBL" id="MBA4600877.1"/>
    </source>
</evidence>
<dbReference type="PANTHER" id="PTHR48079:SF6">
    <property type="entry name" value="NAD(P)-BINDING DOMAIN-CONTAINING PROTEIN-RELATED"/>
    <property type="match status" value="1"/>
</dbReference>
<organism evidence="2 3">
    <name type="scientific">Thermoactinomyces mirandus</name>
    <dbReference type="NCBI Taxonomy" id="2756294"/>
    <lineage>
        <taxon>Bacteria</taxon>
        <taxon>Bacillati</taxon>
        <taxon>Bacillota</taxon>
        <taxon>Bacilli</taxon>
        <taxon>Bacillales</taxon>
        <taxon>Thermoactinomycetaceae</taxon>
        <taxon>Thermoactinomyces</taxon>
    </lineage>
</organism>
<dbReference type="InterPro" id="IPR001509">
    <property type="entry name" value="Epimerase_deHydtase"/>
</dbReference>
<dbReference type="SUPFAM" id="SSF51735">
    <property type="entry name" value="NAD(P)-binding Rossmann-fold domains"/>
    <property type="match status" value="1"/>
</dbReference>